<dbReference type="EMBL" id="BKBC01000052">
    <property type="protein sequence ID" value="GEQ22578.1"/>
    <property type="molecule type" value="Genomic_DNA"/>
</dbReference>
<sequence length="49" mass="5578">MHNRFLIQYSEVLMKTKSIYCANFLFCNAPLLSYIADTIEFAIASAARS</sequence>
<name>A0A512TRF1_CLOBU</name>
<protein>
    <submittedName>
        <fullName evidence="1">Uncharacterized protein</fullName>
    </submittedName>
</protein>
<accession>A0A512TRF1</accession>
<evidence type="ECO:0000313" key="2">
    <source>
        <dbReference type="Proteomes" id="UP000321089"/>
    </source>
</evidence>
<dbReference type="AlphaFoldDB" id="A0A512TRF1"/>
<reference evidence="1 2" key="1">
    <citation type="submission" date="2019-07" db="EMBL/GenBank/DDBJ databases">
        <title>Whole genome shotgun sequence of Clostridium butyricum NBRC 3858.</title>
        <authorList>
            <person name="Hosoyama A."/>
            <person name="Uohara A."/>
            <person name="Ohji S."/>
            <person name="Ichikawa N."/>
        </authorList>
    </citation>
    <scope>NUCLEOTIDE SEQUENCE [LARGE SCALE GENOMIC DNA]</scope>
    <source>
        <strain evidence="1 2">NBRC 3858</strain>
    </source>
</reference>
<gene>
    <name evidence="1" type="ORF">CBU02nite_30840</name>
</gene>
<proteinExistence type="predicted"/>
<evidence type="ECO:0000313" key="1">
    <source>
        <dbReference type="EMBL" id="GEQ22578.1"/>
    </source>
</evidence>
<dbReference type="Proteomes" id="UP000321089">
    <property type="component" value="Unassembled WGS sequence"/>
</dbReference>
<organism evidence="1 2">
    <name type="scientific">Clostridium butyricum</name>
    <dbReference type="NCBI Taxonomy" id="1492"/>
    <lineage>
        <taxon>Bacteria</taxon>
        <taxon>Bacillati</taxon>
        <taxon>Bacillota</taxon>
        <taxon>Clostridia</taxon>
        <taxon>Eubacteriales</taxon>
        <taxon>Clostridiaceae</taxon>
        <taxon>Clostridium</taxon>
    </lineage>
</organism>
<comment type="caution">
    <text evidence="1">The sequence shown here is derived from an EMBL/GenBank/DDBJ whole genome shotgun (WGS) entry which is preliminary data.</text>
</comment>